<dbReference type="InterPro" id="IPR032635">
    <property type="entry name" value="Anti_2"/>
</dbReference>
<feature type="domain" description="Surface antigen" evidence="1">
    <location>
        <begin position="31"/>
        <end position="116"/>
    </location>
</feature>
<evidence type="ECO:0000259" key="1">
    <source>
        <dbReference type="Pfam" id="PF16998"/>
    </source>
</evidence>
<evidence type="ECO:0000313" key="2">
    <source>
        <dbReference type="EMBL" id="ODJ85885.1"/>
    </source>
</evidence>
<proteinExistence type="predicted"/>
<evidence type="ECO:0000313" key="3">
    <source>
        <dbReference type="Proteomes" id="UP000094769"/>
    </source>
</evidence>
<organism evidence="2 3">
    <name type="scientific">Candidatus Thiodiazotropha endolucinida</name>
    <dbReference type="NCBI Taxonomy" id="1655433"/>
    <lineage>
        <taxon>Bacteria</taxon>
        <taxon>Pseudomonadati</taxon>
        <taxon>Pseudomonadota</taxon>
        <taxon>Gammaproteobacteria</taxon>
        <taxon>Chromatiales</taxon>
        <taxon>Sedimenticolaceae</taxon>
        <taxon>Candidatus Thiodiazotropha</taxon>
    </lineage>
</organism>
<sequence>MKIIILLCSAVALIFAVLSAHGFDLHFLKNSPARYFTKQDWDIAKTAARDILKNRELGDSVMWDNPDSGNSGKLTILKAGKSSGKLCKKLKITNRAKGQEHTSNSIFCKQPDGKWKAVIK</sequence>
<dbReference type="Pfam" id="PF16998">
    <property type="entry name" value="17kDa_Anti_2"/>
    <property type="match status" value="1"/>
</dbReference>
<dbReference type="EMBL" id="MARB01000032">
    <property type="protein sequence ID" value="ODJ85885.1"/>
    <property type="molecule type" value="Genomic_DNA"/>
</dbReference>
<dbReference type="AlphaFoldDB" id="A0A7Z1ADG0"/>
<accession>A0A7Z1ADG0</accession>
<name>A0A7Z1ADG0_9GAMM</name>
<protein>
    <recommendedName>
        <fullName evidence="1">Surface antigen domain-containing protein</fullName>
    </recommendedName>
</protein>
<dbReference type="OrthoDB" id="6170015at2"/>
<keyword evidence="3" id="KW-1185">Reference proteome</keyword>
<comment type="caution">
    <text evidence="2">The sequence shown here is derived from an EMBL/GenBank/DDBJ whole genome shotgun (WGS) entry which is preliminary data.</text>
</comment>
<dbReference type="RefSeq" id="WP_069128180.1">
    <property type="nucleotide sequence ID" value="NZ_MARB01000032.1"/>
</dbReference>
<reference evidence="2 3" key="1">
    <citation type="submission" date="2016-06" db="EMBL/GenBank/DDBJ databases">
        <title>Genome sequence of endosymbiont of Candidatus Endolucinida thiodiazotropha.</title>
        <authorList>
            <person name="Poehlein A."/>
            <person name="Koenig S."/>
            <person name="Heiden S.E."/>
            <person name="Thuermer A."/>
            <person name="Voget S."/>
            <person name="Daniel R."/>
            <person name="Markert S."/>
            <person name="Gros O."/>
            <person name="Schweder T."/>
        </authorList>
    </citation>
    <scope>NUCLEOTIDE SEQUENCE [LARGE SCALE GENOMIC DNA]</scope>
    <source>
        <strain evidence="2 3">COS</strain>
    </source>
</reference>
<gene>
    <name evidence="2" type="ORF">CODIS_38590</name>
</gene>
<dbReference type="Proteomes" id="UP000094769">
    <property type="component" value="Unassembled WGS sequence"/>
</dbReference>